<comment type="similarity">
    <text evidence="1">Belongs to the CFAP97 family.</text>
</comment>
<dbReference type="OrthoDB" id="6437048at2759"/>
<organism evidence="2 3">
    <name type="scientific">Nephila pilipes</name>
    <name type="common">Giant wood spider</name>
    <name type="synonym">Nephila maculata</name>
    <dbReference type="NCBI Taxonomy" id="299642"/>
    <lineage>
        <taxon>Eukaryota</taxon>
        <taxon>Metazoa</taxon>
        <taxon>Ecdysozoa</taxon>
        <taxon>Arthropoda</taxon>
        <taxon>Chelicerata</taxon>
        <taxon>Arachnida</taxon>
        <taxon>Araneae</taxon>
        <taxon>Araneomorphae</taxon>
        <taxon>Entelegynae</taxon>
        <taxon>Araneoidea</taxon>
        <taxon>Nephilidae</taxon>
        <taxon>Nephila</taxon>
    </lineage>
</organism>
<dbReference type="PANTHER" id="PTHR33768:SF3">
    <property type="entry name" value="MIP11318P"/>
    <property type="match status" value="1"/>
</dbReference>
<comment type="caution">
    <text evidence="2">The sequence shown here is derived from an EMBL/GenBank/DDBJ whole genome shotgun (WGS) entry which is preliminary data.</text>
</comment>
<dbReference type="AlphaFoldDB" id="A0A8X6R2W4"/>
<keyword evidence="3" id="KW-1185">Reference proteome</keyword>
<gene>
    <name evidence="2" type="primary">AVEN_183303_1</name>
    <name evidence="2" type="ORF">NPIL_202721</name>
</gene>
<dbReference type="EMBL" id="BMAW01039961">
    <property type="protein sequence ID" value="GFU57843.1"/>
    <property type="molecule type" value="Genomic_DNA"/>
</dbReference>
<evidence type="ECO:0000313" key="2">
    <source>
        <dbReference type="EMBL" id="GFU57843.1"/>
    </source>
</evidence>
<proteinExistence type="inferred from homology"/>
<dbReference type="InterPro" id="IPR029488">
    <property type="entry name" value="Hmw/CFAP97"/>
</dbReference>
<name>A0A8X6R2W4_NEPPI</name>
<dbReference type="PANTHER" id="PTHR33768">
    <property type="entry name" value="MIP11318P"/>
    <property type="match status" value="1"/>
</dbReference>
<evidence type="ECO:0000256" key="1">
    <source>
        <dbReference type="ARBA" id="ARBA00008315"/>
    </source>
</evidence>
<dbReference type="InterPro" id="IPR038792">
    <property type="entry name" value="CFAP97D1/2"/>
</dbReference>
<reference evidence="2" key="1">
    <citation type="submission" date="2020-08" db="EMBL/GenBank/DDBJ databases">
        <title>Multicomponent nature underlies the extraordinary mechanical properties of spider dragline silk.</title>
        <authorList>
            <person name="Kono N."/>
            <person name="Nakamura H."/>
            <person name="Mori M."/>
            <person name="Yoshida Y."/>
            <person name="Ohtoshi R."/>
            <person name="Malay A.D."/>
            <person name="Moran D.A.P."/>
            <person name="Tomita M."/>
            <person name="Numata K."/>
            <person name="Arakawa K."/>
        </authorList>
    </citation>
    <scope>NUCLEOTIDE SEQUENCE</scope>
</reference>
<dbReference type="Proteomes" id="UP000887013">
    <property type="component" value="Unassembled WGS sequence"/>
</dbReference>
<accession>A0A8X6R2W4</accession>
<sequence length="154" mass="18807">MFQCYETLRTTQAGRTSTNLYLQLKWDLIDYENHRFNVRTAKHTIDNKPPLTFTHLYYRPKKLQLELERFCDIHRCNKYLMERIAKIQREGAWIDNQNSYNMKSLNTWKRQQEMVDLAYNNQTILNRLLDCTSYYNRSKLEDEHLVIAFFRILN</sequence>
<dbReference type="Pfam" id="PF13879">
    <property type="entry name" value="Hmw_CFAP97"/>
    <property type="match status" value="1"/>
</dbReference>
<evidence type="ECO:0000313" key="3">
    <source>
        <dbReference type="Proteomes" id="UP000887013"/>
    </source>
</evidence>
<protein>
    <submittedName>
        <fullName evidence="2">Uncharacterized protein</fullName>
    </submittedName>
</protein>